<evidence type="ECO:0000256" key="7">
    <source>
        <dbReference type="RuleBase" id="RU363032"/>
    </source>
</evidence>
<feature type="transmembrane region" description="Helical" evidence="7">
    <location>
        <begin position="104"/>
        <end position="124"/>
    </location>
</feature>
<keyword evidence="3" id="KW-1003">Cell membrane</keyword>
<reference evidence="9 10" key="1">
    <citation type="submission" date="2019-03" db="EMBL/GenBank/DDBJ databases">
        <title>Genomic Encyclopedia of Type Strains, Phase IV (KMG-IV): sequencing the most valuable type-strain genomes for metagenomic binning, comparative biology and taxonomic classification.</title>
        <authorList>
            <person name="Goeker M."/>
        </authorList>
    </citation>
    <scope>NUCLEOTIDE SEQUENCE [LARGE SCALE GENOMIC DNA]</scope>
    <source>
        <strain evidence="9 10">LX-B</strain>
    </source>
</reference>
<evidence type="ECO:0000313" key="10">
    <source>
        <dbReference type="Proteomes" id="UP000295008"/>
    </source>
</evidence>
<dbReference type="InterPro" id="IPR035906">
    <property type="entry name" value="MetI-like_sf"/>
</dbReference>
<dbReference type="SUPFAM" id="SSF161098">
    <property type="entry name" value="MetI-like"/>
    <property type="match status" value="1"/>
</dbReference>
<comment type="subcellular location">
    <subcellularLocation>
        <location evidence="1 7">Cell membrane</location>
        <topology evidence="1 7">Multi-pass membrane protein</topology>
    </subcellularLocation>
</comment>
<dbReference type="AlphaFoldDB" id="A0A4V2QEB2"/>
<evidence type="ECO:0000259" key="8">
    <source>
        <dbReference type="PROSITE" id="PS50928"/>
    </source>
</evidence>
<keyword evidence="5 7" id="KW-1133">Transmembrane helix</keyword>
<comment type="caution">
    <text evidence="9">The sequence shown here is derived from an EMBL/GenBank/DDBJ whole genome shotgun (WGS) entry which is preliminary data.</text>
</comment>
<protein>
    <submittedName>
        <fullName evidence="9">NitT/TauT family transport system permease protein</fullName>
    </submittedName>
</protein>
<feature type="transmembrane region" description="Helical" evidence="7">
    <location>
        <begin position="20"/>
        <end position="38"/>
    </location>
</feature>
<accession>A0A4V2QEB2</accession>
<evidence type="ECO:0000256" key="6">
    <source>
        <dbReference type="ARBA" id="ARBA00023136"/>
    </source>
</evidence>
<keyword evidence="10" id="KW-1185">Reference proteome</keyword>
<keyword evidence="2 7" id="KW-0813">Transport</keyword>
<dbReference type="PROSITE" id="PS50928">
    <property type="entry name" value="ABC_TM1"/>
    <property type="match status" value="1"/>
</dbReference>
<evidence type="ECO:0000256" key="5">
    <source>
        <dbReference type="ARBA" id="ARBA00022989"/>
    </source>
</evidence>
<dbReference type="GO" id="GO:0055085">
    <property type="term" value="P:transmembrane transport"/>
    <property type="evidence" value="ECO:0007669"/>
    <property type="project" value="InterPro"/>
</dbReference>
<name>A0A4V2QEB2_HYDET</name>
<dbReference type="PANTHER" id="PTHR30151:SF0">
    <property type="entry name" value="ABC TRANSPORTER PERMEASE PROTEIN MJ0413-RELATED"/>
    <property type="match status" value="1"/>
</dbReference>
<evidence type="ECO:0000256" key="2">
    <source>
        <dbReference type="ARBA" id="ARBA00022448"/>
    </source>
</evidence>
<dbReference type="PANTHER" id="PTHR30151">
    <property type="entry name" value="ALKANE SULFONATE ABC TRANSPORTER-RELATED, MEMBRANE SUBUNIT"/>
    <property type="match status" value="1"/>
</dbReference>
<comment type="similarity">
    <text evidence="7">Belongs to the binding-protein-dependent transport system permease family.</text>
</comment>
<evidence type="ECO:0000256" key="3">
    <source>
        <dbReference type="ARBA" id="ARBA00022475"/>
    </source>
</evidence>
<keyword evidence="4 7" id="KW-0812">Transmembrane</keyword>
<sequence>MNPVIFKEELPVKKLTRRLLFYLGFIFLWQLLCQAKIWPEYMVPSPRGVLASFLDGLADHSFFIGTLVSLKRIAIGYGISIILGMGLGFAIGRSQILEDTVGSLVVGLQTLPSICWLPLAILWFGLSERAMLFVVVMGALLSITISTDSGVKNIPAIFVKAGQNMGAKGLTMLTTILLPAALPAIVTGLKQGWSFAWRSLMAGELLYVSTGLGQLLMMGRELNDMNRVIAVMLILIVLGLLFDRLLFARLERSIRRRWGLETA</sequence>
<dbReference type="Proteomes" id="UP000295008">
    <property type="component" value="Unassembled WGS sequence"/>
</dbReference>
<dbReference type="EMBL" id="SLUN01000014">
    <property type="protein sequence ID" value="TCL67437.1"/>
    <property type="molecule type" value="Genomic_DNA"/>
</dbReference>
<feature type="transmembrane region" description="Helical" evidence="7">
    <location>
        <begin position="195"/>
        <end position="216"/>
    </location>
</feature>
<dbReference type="InterPro" id="IPR000515">
    <property type="entry name" value="MetI-like"/>
</dbReference>
<dbReference type="Gene3D" id="1.10.3720.10">
    <property type="entry name" value="MetI-like"/>
    <property type="match status" value="1"/>
</dbReference>
<proteinExistence type="inferred from homology"/>
<feature type="domain" description="ABC transmembrane type-1" evidence="8">
    <location>
        <begin position="66"/>
        <end position="246"/>
    </location>
</feature>
<evidence type="ECO:0000313" key="9">
    <source>
        <dbReference type="EMBL" id="TCL67437.1"/>
    </source>
</evidence>
<feature type="transmembrane region" description="Helical" evidence="7">
    <location>
        <begin position="170"/>
        <end position="189"/>
    </location>
</feature>
<feature type="transmembrane region" description="Helical" evidence="7">
    <location>
        <begin position="228"/>
        <end position="247"/>
    </location>
</feature>
<keyword evidence="6 7" id="KW-0472">Membrane</keyword>
<feature type="transmembrane region" description="Helical" evidence="7">
    <location>
        <begin position="130"/>
        <end position="149"/>
    </location>
</feature>
<evidence type="ECO:0000256" key="4">
    <source>
        <dbReference type="ARBA" id="ARBA00022692"/>
    </source>
</evidence>
<organism evidence="9 10">
    <name type="scientific">Hydrogenispora ethanolica</name>
    <dbReference type="NCBI Taxonomy" id="1082276"/>
    <lineage>
        <taxon>Bacteria</taxon>
        <taxon>Bacillati</taxon>
        <taxon>Bacillota</taxon>
        <taxon>Hydrogenispora</taxon>
    </lineage>
</organism>
<dbReference type="GO" id="GO:0005886">
    <property type="term" value="C:plasma membrane"/>
    <property type="evidence" value="ECO:0007669"/>
    <property type="project" value="UniProtKB-SubCell"/>
</dbReference>
<dbReference type="CDD" id="cd06261">
    <property type="entry name" value="TM_PBP2"/>
    <property type="match status" value="1"/>
</dbReference>
<evidence type="ECO:0000256" key="1">
    <source>
        <dbReference type="ARBA" id="ARBA00004651"/>
    </source>
</evidence>
<gene>
    <name evidence="9" type="ORF">EDC14_1014127</name>
</gene>
<feature type="transmembrane region" description="Helical" evidence="7">
    <location>
        <begin position="73"/>
        <end position="92"/>
    </location>
</feature>
<dbReference type="Pfam" id="PF00528">
    <property type="entry name" value="BPD_transp_1"/>
    <property type="match status" value="1"/>
</dbReference>